<keyword evidence="10" id="KW-1133">Transmembrane helix</keyword>
<feature type="region of interest" description="Disordered" evidence="9">
    <location>
        <begin position="696"/>
        <end position="717"/>
    </location>
</feature>
<keyword evidence="10" id="KW-0812">Transmembrane</keyword>
<dbReference type="InterPro" id="IPR001460">
    <property type="entry name" value="PCN-bd_Tpept"/>
</dbReference>
<evidence type="ECO:0000313" key="14">
    <source>
        <dbReference type="Proteomes" id="UP001500166"/>
    </source>
</evidence>
<proteinExistence type="predicted"/>
<feature type="domain" description="Glycosyl transferase family 51" evidence="12">
    <location>
        <begin position="77"/>
        <end position="264"/>
    </location>
</feature>
<evidence type="ECO:0000256" key="2">
    <source>
        <dbReference type="ARBA" id="ARBA00022670"/>
    </source>
</evidence>
<keyword evidence="14" id="KW-1185">Reference proteome</keyword>
<evidence type="ECO:0000256" key="10">
    <source>
        <dbReference type="SAM" id="Phobius"/>
    </source>
</evidence>
<keyword evidence="3" id="KW-0328">Glycosyltransferase</keyword>
<comment type="catalytic activity">
    <reaction evidence="7">
        <text>Preferential cleavage: (Ac)2-L-Lys-D-Ala-|-D-Ala. Also transpeptidation of peptidyl-alanyl moieties that are N-acyl substituents of D-alanine.</text>
        <dbReference type="EC" id="3.4.16.4"/>
    </reaction>
</comment>
<dbReference type="Proteomes" id="UP001500166">
    <property type="component" value="Unassembled WGS sequence"/>
</dbReference>
<evidence type="ECO:0000256" key="5">
    <source>
        <dbReference type="ARBA" id="ARBA00022801"/>
    </source>
</evidence>
<evidence type="ECO:0000259" key="12">
    <source>
        <dbReference type="Pfam" id="PF00912"/>
    </source>
</evidence>
<feature type="compositionally biased region" description="Polar residues" evidence="9">
    <location>
        <begin position="699"/>
        <end position="717"/>
    </location>
</feature>
<accession>A0ABP5JG05</accession>
<dbReference type="EMBL" id="BAAAQA010000016">
    <property type="protein sequence ID" value="GAA2117553.1"/>
    <property type="molecule type" value="Genomic_DNA"/>
</dbReference>
<dbReference type="Pfam" id="PF00905">
    <property type="entry name" value="Transpeptidase"/>
    <property type="match status" value="1"/>
</dbReference>
<dbReference type="InterPro" id="IPR001264">
    <property type="entry name" value="Glyco_trans_51"/>
</dbReference>
<organism evidence="13 14">
    <name type="scientific">Kocuria atrinae</name>
    <dbReference type="NCBI Taxonomy" id="592377"/>
    <lineage>
        <taxon>Bacteria</taxon>
        <taxon>Bacillati</taxon>
        <taxon>Actinomycetota</taxon>
        <taxon>Actinomycetes</taxon>
        <taxon>Micrococcales</taxon>
        <taxon>Micrococcaceae</taxon>
        <taxon>Kocuria</taxon>
    </lineage>
</organism>
<evidence type="ECO:0000256" key="3">
    <source>
        <dbReference type="ARBA" id="ARBA00022676"/>
    </source>
</evidence>
<sequence length="717" mass="77187">MASRKNSDSESTSVFGNVVAFLATSVVAGIVAAGLLVPPAAAVGMASNASIGWFKSLPDEMEMGPLSRSSTVVARDGTEIATFFAQNREPVDLEDMSPNMQDAILAIEDREFYQHGGVDPGGIVRAMGNNILRPSARQGASTITQQYVNNLLIDQQVRAGEQASTIGSDKGVVDKIKEIKLALSMEQEMSKDEILEGYLNIVLFGGQNYGVEAAAQYFWGIPASELNIQQSATLAGMVQSPNYYNPQVNPEASEQRRNLVLDTMLQTDAITQQEHDQAVAAPLDLDIHASNSGCTAAETAPYFCDYVQNEFMQSEAFGATPDERLATLQRGGLTIHTTLDMNAQRAAEREVNNTQPRDDNPDNVSTALVSLEPENGHIASMAQNTFYSGAEGDSNTTYNFNVDTTMGGAGGFQAGSTYKPVTLAQWINDGKTVNETIDARRTHYPADYQWEASCLPGGVKYEPGDDGNGFEFQNAERGYERRMQVDYGIYNSINSALFAMAAELDLCDIGKMSESLGIHDGKTGEPVDTTILSSLLGGSADIAPMTMARAFSAFANDGVMCEVRSMTKVEDFTGKTYDVPADKCERAIKEEVAQGVNYTLDQVLVRGSGWQRSIGLPGASAAKTGTTDNSTQTWMVGYTKGLSTASWVGNYELGSRSLNGLSIGGRTGGSDTDWVDGSTYAGTQWQNFMRDVARDYDTGQFSDPPSRVLGNSNQSDN</sequence>
<dbReference type="Pfam" id="PF00912">
    <property type="entry name" value="Transgly"/>
    <property type="match status" value="1"/>
</dbReference>
<evidence type="ECO:0000256" key="6">
    <source>
        <dbReference type="ARBA" id="ARBA00023268"/>
    </source>
</evidence>
<protein>
    <submittedName>
        <fullName evidence="13">Transglycosylase domain-containing protein</fullName>
    </submittedName>
</protein>
<evidence type="ECO:0000259" key="11">
    <source>
        <dbReference type="Pfam" id="PF00905"/>
    </source>
</evidence>
<dbReference type="RefSeq" id="WP_344224589.1">
    <property type="nucleotide sequence ID" value="NZ_BAAAQA010000016.1"/>
</dbReference>
<dbReference type="InterPro" id="IPR036950">
    <property type="entry name" value="PBP_transglycosylase"/>
</dbReference>
<evidence type="ECO:0000256" key="4">
    <source>
        <dbReference type="ARBA" id="ARBA00022679"/>
    </source>
</evidence>
<dbReference type="InterPro" id="IPR012338">
    <property type="entry name" value="Beta-lactam/transpept-like"/>
</dbReference>
<keyword evidence="4" id="KW-0808">Transferase</keyword>
<keyword evidence="2" id="KW-0645">Protease</keyword>
<evidence type="ECO:0000256" key="8">
    <source>
        <dbReference type="ARBA" id="ARBA00049902"/>
    </source>
</evidence>
<dbReference type="InterPro" id="IPR023346">
    <property type="entry name" value="Lysozyme-like_dom_sf"/>
</dbReference>
<dbReference type="Gene3D" id="3.40.710.10">
    <property type="entry name" value="DD-peptidase/beta-lactamase superfamily"/>
    <property type="match status" value="1"/>
</dbReference>
<keyword evidence="1" id="KW-0121">Carboxypeptidase</keyword>
<evidence type="ECO:0000256" key="9">
    <source>
        <dbReference type="SAM" id="MobiDB-lite"/>
    </source>
</evidence>
<evidence type="ECO:0000256" key="1">
    <source>
        <dbReference type="ARBA" id="ARBA00022645"/>
    </source>
</evidence>
<dbReference type="SUPFAM" id="SSF53955">
    <property type="entry name" value="Lysozyme-like"/>
    <property type="match status" value="1"/>
</dbReference>
<dbReference type="SUPFAM" id="SSF56601">
    <property type="entry name" value="beta-lactamase/transpeptidase-like"/>
    <property type="match status" value="1"/>
</dbReference>
<dbReference type="PANTHER" id="PTHR32282">
    <property type="entry name" value="BINDING PROTEIN TRANSPEPTIDASE, PUTATIVE-RELATED"/>
    <property type="match status" value="1"/>
</dbReference>
<reference evidence="14" key="1">
    <citation type="journal article" date="2019" name="Int. J. Syst. Evol. Microbiol.">
        <title>The Global Catalogue of Microorganisms (GCM) 10K type strain sequencing project: providing services to taxonomists for standard genome sequencing and annotation.</title>
        <authorList>
            <consortium name="The Broad Institute Genomics Platform"/>
            <consortium name="The Broad Institute Genome Sequencing Center for Infectious Disease"/>
            <person name="Wu L."/>
            <person name="Ma J."/>
        </authorList>
    </citation>
    <scope>NUCLEOTIDE SEQUENCE [LARGE SCALE GENOMIC DNA]</scope>
    <source>
        <strain evidence="14">JCM 15914</strain>
    </source>
</reference>
<feature type="transmembrane region" description="Helical" evidence="10">
    <location>
        <begin position="12"/>
        <end position="37"/>
    </location>
</feature>
<keyword evidence="5" id="KW-0378">Hydrolase</keyword>
<gene>
    <name evidence="13" type="ORF">GCM10009824_17110</name>
</gene>
<evidence type="ECO:0000313" key="13">
    <source>
        <dbReference type="EMBL" id="GAA2117553.1"/>
    </source>
</evidence>
<dbReference type="InterPro" id="IPR050396">
    <property type="entry name" value="Glycosyltr_51/Transpeptidase"/>
</dbReference>
<comment type="caution">
    <text evidence="13">The sequence shown here is derived from an EMBL/GenBank/DDBJ whole genome shotgun (WGS) entry which is preliminary data.</text>
</comment>
<keyword evidence="10" id="KW-0472">Membrane</keyword>
<keyword evidence="6" id="KW-0511">Multifunctional enzyme</keyword>
<dbReference type="Gene3D" id="1.10.3810.10">
    <property type="entry name" value="Biosynthetic peptidoglycan transglycosylase-like"/>
    <property type="match status" value="1"/>
</dbReference>
<name>A0ABP5JG05_9MICC</name>
<comment type="catalytic activity">
    <reaction evidence="8">
        <text>[GlcNAc-(1-&gt;4)-Mur2Ac(oyl-L-Ala-gamma-D-Glu-L-Lys-D-Ala-D-Ala)](n)-di-trans,octa-cis-undecaprenyl diphosphate + beta-D-GlcNAc-(1-&gt;4)-Mur2Ac(oyl-L-Ala-gamma-D-Glu-L-Lys-D-Ala-D-Ala)-di-trans,octa-cis-undecaprenyl diphosphate = [GlcNAc-(1-&gt;4)-Mur2Ac(oyl-L-Ala-gamma-D-Glu-L-Lys-D-Ala-D-Ala)](n+1)-di-trans,octa-cis-undecaprenyl diphosphate + di-trans,octa-cis-undecaprenyl diphosphate + H(+)</text>
        <dbReference type="Rhea" id="RHEA:23708"/>
        <dbReference type="Rhea" id="RHEA-COMP:9602"/>
        <dbReference type="Rhea" id="RHEA-COMP:9603"/>
        <dbReference type="ChEBI" id="CHEBI:15378"/>
        <dbReference type="ChEBI" id="CHEBI:58405"/>
        <dbReference type="ChEBI" id="CHEBI:60033"/>
        <dbReference type="ChEBI" id="CHEBI:78435"/>
        <dbReference type="EC" id="2.4.99.28"/>
    </reaction>
</comment>
<dbReference type="PANTHER" id="PTHR32282:SF33">
    <property type="entry name" value="PEPTIDOGLYCAN GLYCOSYLTRANSFERASE"/>
    <property type="match status" value="1"/>
</dbReference>
<feature type="domain" description="Penicillin-binding protein transpeptidase" evidence="11">
    <location>
        <begin position="513"/>
        <end position="641"/>
    </location>
</feature>
<evidence type="ECO:0000256" key="7">
    <source>
        <dbReference type="ARBA" id="ARBA00034000"/>
    </source>
</evidence>